<reference evidence="2" key="1">
    <citation type="submission" date="2016-11" db="EMBL/GenBank/DDBJ databases">
        <authorList>
            <person name="Varghese N."/>
            <person name="Submissions S."/>
        </authorList>
    </citation>
    <scope>NUCLEOTIDE SEQUENCE [LARGE SCALE GENOMIC DNA]</scope>
    <source>
        <strain evidence="2">DSM 22212</strain>
    </source>
</reference>
<proteinExistence type="predicted"/>
<evidence type="ECO:0000313" key="2">
    <source>
        <dbReference type="Proteomes" id="UP000185812"/>
    </source>
</evidence>
<dbReference type="AlphaFoldDB" id="A0A1M6UCW0"/>
<evidence type="ECO:0000313" key="1">
    <source>
        <dbReference type="EMBL" id="SHK67003.1"/>
    </source>
</evidence>
<dbReference type="RefSeq" id="WP_072715500.1">
    <property type="nucleotide sequence ID" value="NZ_FRAU01000005.1"/>
</dbReference>
<dbReference type="EMBL" id="FRAU01000005">
    <property type="protein sequence ID" value="SHK67003.1"/>
    <property type="molecule type" value="Genomic_DNA"/>
</dbReference>
<organism evidence="1 2">
    <name type="scientific">Rhodothermus profundi</name>
    <dbReference type="NCBI Taxonomy" id="633813"/>
    <lineage>
        <taxon>Bacteria</taxon>
        <taxon>Pseudomonadati</taxon>
        <taxon>Rhodothermota</taxon>
        <taxon>Rhodothermia</taxon>
        <taxon>Rhodothermales</taxon>
        <taxon>Rhodothermaceae</taxon>
        <taxon>Rhodothermus</taxon>
    </lineage>
</organism>
<protein>
    <submittedName>
        <fullName evidence="1">Uncharacterized protein</fullName>
    </submittedName>
</protein>
<dbReference type="Proteomes" id="UP000185812">
    <property type="component" value="Unassembled WGS sequence"/>
</dbReference>
<name>A0A1M6UCW0_9BACT</name>
<keyword evidence="2" id="KW-1185">Reference proteome</keyword>
<gene>
    <name evidence="1" type="ORF">SAMN04488087_1649</name>
</gene>
<dbReference type="OrthoDB" id="1495125at2"/>
<sequence length="96" mass="10789">MRYDLIGKRVRVHLYTREGWLLGSIEGRVADVAADVPVGKDANGNEIRKDLAYVVDITTGDPNVPYRNSAGEENEGWFAIQDLEVIEEDQPKLFVN</sequence>
<accession>A0A1M6UCW0</accession>